<reference evidence="8" key="1">
    <citation type="submission" date="2020-05" db="EMBL/GenBank/DDBJ databases">
        <authorList>
            <person name="Chiriac C."/>
            <person name="Salcher M."/>
            <person name="Ghai R."/>
            <person name="Kavagutti S V."/>
        </authorList>
    </citation>
    <scope>NUCLEOTIDE SEQUENCE</scope>
</reference>
<dbReference type="AlphaFoldDB" id="A0A6J7F8C3"/>
<dbReference type="InterPro" id="IPR039420">
    <property type="entry name" value="WalR-like"/>
</dbReference>
<evidence type="ECO:0000259" key="6">
    <source>
        <dbReference type="PROSITE" id="PS50110"/>
    </source>
</evidence>
<dbReference type="GO" id="GO:0006355">
    <property type="term" value="P:regulation of DNA-templated transcription"/>
    <property type="evidence" value="ECO:0007669"/>
    <property type="project" value="InterPro"/>
</dbReference>
<gene>
    <name evidence="8" type="ORF">UFOPK3376_02966</name>
</gene>
<organism evidence="8">
    <name type="scientific">freshwater metagenome</name>
    <dbReference type="NCBI Taxonomy" id="449393"/>
    <lineage>
        <taxon>unclassified sequences</taxon>
        <taxon>metagenomes</taxon>
        <taxon>ecological metagenomes</taxon>
    </lineage>
</organism>
<evidence type="ECO:0000313" key="8">
    <source>
        <dbReference type="EMBL" id="CAB4892612.1"/>
    </source>
</evidence>
<dbReference type="GO" id="GO:0005829">
    <property type="term" value="C:cytosol"/>
    <property type="evidence" value="ECO:0007669"/>
    <property type="project" value="TreeGrafter"/>
</dbReference>
<dbReference type="InterPro" id="IPR016032">
    <property type="entry name" value="Sig_transdc_resp-reg_C-effctor"/>
</dbReference>
<dbReference type="GO" id="GO:0032993">
    <property type="term" value="C:protein-DNA complex"/>
    <property type="evidence" value="ECO:0007669"/>
    <property type="project" value="TreeGrafter"/>
</dbReference>
<dbReference type="PROSITE" id="PS50110">
    <property type="entry name" value="RESPONSE_REGULATORY"/>
    <property type="match status" value="1"/>
</dbReference>
<dbReference type="InterPro" id="IPR001867">
    <property type="entry name" value="OmpR/PhoB-type_DNA-bd"/>
</dbReference>
<dbReference type="SMART" id="SM00448">
    <property type="entry name" value="REC"/>
    <property type="match status" value="1"/>
</dbReference>
<dbReference type="SMART" id="SM00862">
    <property type="entry name" value="Trans_reg_C"/>
    <property type="match status" value="1"/>
</dbReference>
<dbReference type="Gene3D" id="1.10.10.10">
    <property type="entry name" value="Winged helix-like DNA-binding domain superfamily/Winged helix DNA-binding domain"/>
    <property type="match status" value="1"/>
</dbReference>
<dbReference type="PANTHER" id="PTHR48111:SF72">
    <property type="entry name" value="SENSORY TRANSDUCTION PROTEIN REGX3"/>
    <property type="match status" value="1"/>
</dbReference>
<evidence type="ECO:0000256" key="4">
    <source>
        <dbReference type="ARBA" id="ARBA00023163"/>
    </source>
</evidence>
<name>A0A6J7F8C3_9ZZZZ</name>
<proteinExistence type="predicted"/>
<dbReference type="InterPro" id="IPR001789">
    <property type="entry name" value="Sig_transdc_resp-reg_receiver"/>
</dbReference>
<dbReference type="PROSITE" id="PS51755">
    <property type="entry name" value="OMPR_PHOB"/>
    <property type="match status" value="1"/>
</dbReference>
<dbReference type="Gene3D" id="3.40.50.2300">
    <property type="match status" value="1"/>
</dbReference>
<evidence type="ECO:0000259" key="7">
    <source>
        <dbReference type="PROSITE" id="PS51755"/>
    </source>
</evidence>
<keyword evidence="1" id="KW-0597">Phosphoprotein</keyword>
<evidence type="ECO:0000256" key="1">
    <source>
        <dbReference type="ARBA" id="ARBA00022553"/>
    </source>
</evidence>
<dbReference type="GO" id="GO:0000976">
    <property type="term" value="F:transcription cis-regulatory region binding"/>
    <property type="evidence" value="ECO:0007669"/>
    <property type="project" value="TreeGrafter"/>
</dbReference>
<evidence type="ECO:0000256" key="5">
    <source>
        <dbReference type="ARBA" id="ARBA00041201"/>
    </source>
</evidence>
<protein>
    <recommendedName>
        <fullName evidence="5">Sensory transduction protein RegX3</fullName>
    </recommendedName>
</protein>
<dbReference type="SUPFAM" id="SSF46894">
    <property type="entry name" value="C-terminal effector domain of the bipartite response regulators"/>
    <property type="match status" value="1"/>
</dbReference>
<dbReference type="GO" id="GO:0000156">
    <property type="term" value="F:phosphorelay response regulator activity"/>
    <property type="evidence" value="ECO:0007669"/>
    <property type="project" value="TreeGrafter"/>
</dbReference>
<evidence type="ECO:0000256" key="2">
    <source>
        <dbReference type="ARBA" id="ARBA00023015"/>
    </source>
</evidence>
<feature type="domain" description="Response regulatory" evidence="6">
    <location>
        <begin position="16"/>
        <end position="126"/>
    </location>
</feature>
<dbReference type="PANTHER" id="PTHR48111">
    <property type="entry name" value="REGULATOR OF RPOS"/>
    <property type="match status" value="1"/>
</dbReference>
<keyword evidence="2" id="KW-0805">Transcription regulation</keyword>
<accession>A0A6J7F8C3</accession>
<dbReference type="InterPro" id="IPR036388">
    <property type="entry name" value="WH-like_DNA-bd_sf"/>
</dbReference>
<dbReference type="EMBL" id="CAFBLP010000120">
    <property type="protein sequence ID" value="CAB4892612.1"/>
    <property type="molecule type" value="Genomic_DNA"/>
</dbReference>
<evidence type="ECO:0000256" key="3">
    <source>
        <dbReference type="ARBA" id="ARBA00023125"/>
    </source>
</evidence>
<dbReference type="Pfam" id="PF00072">
    <property type="entry name" value="Response_reg"/>
    <property type="match status" value="1"/>
</dbReference>
<sequence length="236" mass="26041">MSQGPIRTLREDRHVQILLVDDDPSIAASLSDALRYAGYDVTHVSTGAAALAATDYQLVLLDLGLPDMDGTEVCRQLRQQTTAPIIIVSARDGEIDRVVGLEIGADDYVVKPFSTRELVARIRAVSRRTDQANNVVTPETEQRIGALHIDRRTRRVNLDGEAVALTAKEFDLLSFLAQDPGACLTRQDILEAVWDTNWYGPTKTLDVHIASVRKKLGNAAWIEAVRGIGFRLQEPE</sequence>
<keyword evidence="3" id="KW-0238">DNA-binding</keyword>
<dbReference type="Gene3D" id="6.10.250.690">
    <property type="match status" value="1"/>
</dbReference>
<dbReference type="CDD" id="cd17624">
    <property type="entry name" value="REC_OmpR_PmrA-like"/>
    <property type="match status" value="1"/>
</dbReference>
<dbReference type="SUPFAM" id="SSF52172">
    <property type="entry name" value="CheY-like"/>
    <property type="match status" value="1"/>
</dbReference>
<dbReference type="CDD" id="cd00383">
    <property type="entry name" value="trans_reg_C"/>
    <property type="match status" value="1"/>
</dbReference>
<dbReference type="Pfam" id="PF00486">
    <property type="entry name" value="Trans_reg_C"/>
    <property type="match status" value="1"/>
</dbReference>
<dbReference type="InterPro" id="IPR011006">
    <property type="entry name" value="CheY-like_superfamily"/>
</dbReference>
<keyword evidence="4" id="KW-0804">Transcription</keyword>
<feature type="domain" description="OmpR/PhoB-type" evidence="7">
    <location>
        <begin position="139"/>
        <end position="234"/>
    </location>
</feature>